<evidence type="ECO:0000256" key="2">
    <source>
        <dbReference type="ARBA" id="ARBA00022980"/>
    </source>
</evidence>
<dbReference type="GO" id="GO:0019843">
    <property type="term" value="F:rRNA binding"/>
    <property type="evidence" value="ECO:0007669"/>
    <property type="project" value="UniProtKB-UniRule"/>
</dbReference>
<dbReference type="GO" id="GO:0003735">
    <property type="term" value="F:structural constituent of ribosome"/>
    <property type="evidence" value="ECO:0007669"/>
    <property type="project" value="InterPro"/>
</dbReference>
<dbReference type="InterPro" id="IPR005825">
    <property type="entry name" value="Ribosomal_uL24_CS"/>
</dbReference>
<evidence type="ECO:0000256" key="1">
    <source>
        <dbReference type="ARBA" id="ARBA00010618"/>
    </source>
</evidence>
<evidence type="ECO:0000256" key="4">
    <source>
        <dbReference type="ARBA" id="ARBA00035206"/>
    </source>
</evidence>
<accession>A0A1F5KL83</accession>
<dbReference type="InterPro" id="IPR008991">
    <property type="entry name" value="Translation_prot_SH3-like_sf"/>
</dbReference>
<proteinExistence type="inferred from homology"/>
<dbReference type="PANTHER" id="PTHR12903">
    <property type="entry name" value="MITOCHONDRIAL RIBOSOMAL PROTEIN L24"/>
    <property type="match status" value="1"/>
</dbReference>
<dbReference type="InterPro" id="IPR041988">
    <property type="entry name" value="Ribosomal_uL24_KOW"/>
</dbReference>
<dbReference type="InterPro" id="IPR014722">
    <property type="entry name" value="Rib_uL2_dom2"/>
</dbReference>
<dbReference type="SMART" id="SM00739">
    <property type="entry name" value="KOW"/>
    <property type="match status" value="1"/>
</dbReference>
<dbReference type="STRING" id="1797785.A3B45_04925"/>
<feature type="domain" description="KOW" evidence="7">
    <location>
        <begin position="2"/>
        <end position="29"/>
    </location>
</feature>
<comment type="function">
    <text evidence="5">One of the proteins that surrounds the polypeptide exit tunnel on the outside of the subunit.</text>
</comment>
<comment type="function">
    <text evidence="5">One of two assembly initiator proteins, it binds directly to the 5'-end of the 23S rRNA, where it nucleates assembly of the 50S subunit.</text>
</comment>
<evidence type="ECO:0000259" key="7">
    <source>
        <dbReference type="SMART" id="SM00739"/>
    </source>
</evidence>
<name>A0A1F5KL83_9BACT</name>
<dbReference type="SUPFAM" id="SSF50104">
    <property type="entry name" value="Translation proteins SH3-like domain"/>
    <property type="match status" value="1"/>
</dbReference>
<keyword evidence="5" id="KW-0699">rRNA-binding</keyword>
<dbReference type="InterPro" id="IPR005824">
    <property type="entry name" value="KOW"/>
</dbReference>
<evidence type="ECO:0000256" key="6">
    <source>
        <dbReference type="RuleBase" id="RU003477"/>
    </source>
</evidence>
<dbReference type="Pfam" id="PF17136">
    <property type="entry name" value="ribosomal_L24"/>
    <property type="match status" value="1"/>
</dbReference>
<comment type="subunit">
    <text evidence="5">Part of the 50S ribosomal subunit.</text>
</comment>
<dbReference type="AlphaFoldDB" id="A0A1F5KL83"/>
<dbReference type="Gene3D" id="2.30.30.30">
    <property type="match status" value="1"/>
</dbReference>
<dbReference type="Pfam" id="PF00467">
    <property type="entry name" value="KOW"/>
    <property type="match status" value="1"/>
</dbReference>
<evidence type="ECO:0000256" key="3">
    <source>
        <dbReference type="ARBA" id="ARBA00023274"/>
    </source>
</evidence>
<dbReference type="PROSITE" id="PS01108">
    <property type="entry name" value="RIBOSOMAL_L24"/>
    <property type="match status" value="1"/>
</dbReference>
<comment type="similarity">
    <text evidence="1 5 6">Belongs to the universal ribosomal protein uL24 family.</text>
</comment>
<keyword evidence="5" id="KW-0694">RNA-binding</keyword>
<organism evidence="8 9">
    <name type="scientific">Candidatus Daviesbacteria bacterium RIFCSPLOWO2_01_FULL_39_12</name>
    <dbReference type="NCBI Taxonomy" id="1797785"/>
    <lineage>
        <taxon>Bacteria</taxon>
        <taxon>Candidatus Daviesiibacteriota</taxon>
    </lineage>
</organism>
<gene>
    <name evidence="5" type="primary">rplX</name>
    <name evidence="8" type="ORF">A3B45_04925</name>
</gene>
<dbReference type="EMBL" id="MFDM01000033">
    <property type="protein sequence ID" value="OGE41696.1"/>
    <property type="molecule type" value="Genomic_DNA"/>
</dbReference>
<evidence type="ECO:0000313" key="9">
    <source>
        <dbReference type="Proteomes" id="UP000178565"/>
    </source>
</evidence>
<dbReference type="GO" id="GO:0006412">
    <property type="term" value="P:translation"/>
    <property type="evidence" value="ECO:0007669"/>
    <property type="project" value="UniProtKB-UniRule"/>
</dbReference>
<keyword evidence="3 5" id="KW-0687">Ribonucleoprotein</keyword>
<evidence type="ECO:0000256" key="5">
    <source>
        <dbReference type="HAMAP-Rule" id="MF_01326"/>
    </source>
</evidence>
<dbReference type="InterPro" id="IPR057264">
    <property type="entry name" value="Ribosomal_uL24_C"/>
</dbReference>
<keyword evidence="2 5" id="KW-0689">Ribosomal protein</keyword>
<protein>
    <recommendedName>
        <fullName evidence="4 5">Large ribosomal subunit protein uL24</fullName>
    </recommendedName>
</protein>
<dbReference type="GO" id="GO:0005840">
    <property type="term" value="C:ribosome"/>
    <property type="evidence" value="ECO:0007669"/>
    <property type="project" value="UniProtKB-KW"/>
</dbReference>
<evidence type="ECO:0000313" key="8">
    <source>
        <dbReference type="EMBL" id="OGE41696.1"/>
    </source>
</evidence>
<dbReference type="GO" id="GO:1990904">
    <property type="term" value="C:ribonucleoprotein complex"/>
    <property type="evidence" value="ECO:0007669"/>
    <property type="project" value="UniProtKB-KW"/>
</dbReference>
<dbReference type="InterPro" id="IPR003256">
    <property type="entry name" value="Ribosomal_uL24"/>
</dbReference>
<sequence>MKIQKGDKVKVLLGKDRGKEGTVEKVLAKEGRVFVERVNLYKRHVRKTGDVEGGILEIPKSLDISNVALICPNCHKATRVGYKQSLRPDGLNMEGSAKVRICRKCGKEIGKA</sequence>
<reference evidence="8 9" key="1">
    <citation type="journal article" date="2016" name="Nat. Commun.">
        <title>Thousands of microbial genomes shed light on interconnected biogeochemical processes in an aquifer system.</title>
        <authorList>
            <person name="Anantharaman K."/>
            <person name="Brown C.T."/>
            <person name="Hug L.A."/>
            <person name="Sharon I."/>
            <person name="Castelle C.J."/>
            <person name="Probst A.J."/>
            <person name="Thomas B.C."/>
            <person name="Singh A."/>
            <person name="Wilkins M.J."/>
            <person name="Karaoz U."/>
            <person name="Brodie E.L."/>
            <person name="Williams K.H."/>
            <person name="Hubbard S.S."/>
            <person name="Banfield J.F."/>
        </authorList>
    </citation>
    <scope>NUCLEOTIDE SEQUENCE [LARGE SCALE GENOMIC DNA]</scope>
</reference>
<dbReference type="HAMAP" id="MF_01326_B">
    <property type="entry name" value="Ribosomal_uL24_B"/>
    <property type="match status" value="1"/>
</dbReference>
<dbReference type="CDD" id="cd06089">
    <property type="entry name" value="KOW_RPL26"/>
    <property type="match status" value="1"/>
</dbReference>
<dbReference type="NCBIfam" id="TIGR01079">
    <property type="entry name" value="rplX_bact"/>
    <property type="match status" value="1"/>
</dbReference>
<dbReference type="Proteomes" id="UP000178565">
    <property type="component" value="Unassembled WGS sequence"/>
</dbReference>
<comment type="caution">
    <text evidence="8">The sequence shown here is derived from an EMBL/GenBank/DDBJ whole genome shotgun (WGS) entry which is preliminary data.</text>
</comment>